<evidence type="ECO:0000313" key="4">
    <source>
        <dbReference type="EMBL" id="RYQ37611.1"/>
    </source>
</evidence>
<feature type="region of interest" description="Disordered" evidence="1">
    <location>
        <begin position="224"/>
        <end position="248"/>
    </location>
</feature>
<dbReference type="EMBL" id="RYUM01000004">
    <property type="protein sequence ID" value="RYQ20235.1"/>
    <property type="molecule type" value="Genomic_DNA"/>
</dbReference>
<feature type="region of interest" description="Disordered" evidence="1">
    <location>
        <begin position="328"/>
        <end position="410"/>
    </location>
</feature>
<dbReference type="AlphaFoldDB" id="A0A4Q5AUY5"/>
<feature type="transmembrane region" description="Helical" evidence="2">
    <location>
        <begin position="100"/>
        <end position="118"/>
    </location>
</feature>
<proteinExistence type="predicted"/>
<evidence type="ECO:0008006" key="9">
    <source>
        <dbReference type="Google" id="ProtNLM"/>
    </source>
</evidence>
<evidence type="ECO:0000313" key="8">
    <source>
        <dbReference type="Proteomes" id="UP000292655"/>
    </source>
</evidence>
<dbReference type="EMBL" id="RYUW01000008">
    <property type="protein sequence ID" value="RYQ37611.1"/>
    <property type="molecule type" value="Genomic_DNA"/>
</dbReference>
<feature type="compositionally biased region" description="Low complexity" evidence="1">
    <location>
        <begin position="225"/>
        <end position="248"/>
    </location>
</feature>
<organism evidence="4 7">
    <name type="scientific">Bifidobacterium pseudolongum subsp. globosum</name>
    <dbReference type="NCBI Taxonomy" id="1690"/>
    <lineage>
        <taxon>Bacteria</taxon>
        <taxon>Bacillati</taxon>
        <taxon>Actinomycetota</taxon>
        <taxon>Actinomycetes</taxon>
        <taxon>Bifidobacteriales</taxon>
        <taxon>Bifidobacteriaceae</taxon>
        <taxon>Bifidobacterium</taxon>
    </lineage>
</organism>
<feature type="transmembrane region" description="Helical" evidence="2">
    <location>
        <begin position="6"/>
        <end position="23"/>
    </location>
</feature>
<dbReference type="Proteomes" id="UP000292382">
    <property type="component" value="Unassembled WGS sequence"/>
</dbReference>
<keyword evidence="2" id="KW-0472">Membrane</keyword>
<evidence type="ECO:0000313" key="7">
    <source>
        <dbReference type="Proteomes" id="UP000292382"/>
    </source>
</evidence>
<keyword evidence="2" id="KW-0812">Transmembrane</keyword>
<dbReference type="Proteomes" id="UP000292655">
    <property type="component" value="Unassembled WGS sequence"/>
</dbReference>
<comment type="caution">
    <text evidence="4">The sequence shown here is derived from an EMBL/GenBank/DDBJ whole genome shotgun (WGS) entry which is preliminary data.</text>
</comment>
<evidence type="ECO:0000313" key="3">
    <source>
        <dbReference type="EMBL" id="RYQ20235.1"/>
    </source>
</evidence>
<evidence type="ECO:0000256" key="2">
    <source>
        <dbReference type="SAM" id="Phobius"/>
    </source>
</evidence>
<sequence length="410" mass="44132">MEYESLSTIVVLVIIGIIMAVWLPKRTVNGMKQVVKHRSDRYSSSLHLVSEESGTRFSDVRTPQAKGAIMPATQTDHEKNRAYIAQVRGLRRAAARRRRWLAGGLLAAAVVVLVLAIALHFSPFYALIPAALCAVVCALGVRASKQARAWEAKMAAKERDRKRKTAAVAKRAAKQRAQQAAAQVAAAAPHEEDARTDVLEQREIRRALHQGRIEQQEALARRQAEQAALAAQSKAQPAQPAAAKSAEQPAVVSENHRMHAQLVVRDHDTAYPLDETNELSRVSPASAVDAFDMAVNQDLISFSLGSPRNGVEIEQDDALSLEIKSTRQVAKATPRAVEPDAEPAPAASDAAEPAEESGQTDAKAAQPNRAAVNDSVAFHETEASAAVEAPDETSDSLGSSLETILARRNG</sequence>
<gene>
    <name evidence="5" type="ORF">PG2002B_0373</name>
    <name evidence="4" type="ORF">PG2003B_0354</name>
    <name evidence="3" type="ORF">PG2071B_0371</name>
</gene>
<evidence type="ECO:0000313" key="5">
    <source>
        <dbReference type="EMBL" id="RYQ39097.1"/>
    </source>
</evidence>
<dbReference type="EMBL" id="RYUX01000005">
    <property type="protein sequence ID" value="RYQ39097.1"/>
    <property type="molecule type" value="Genomic_DNA"/>
</dbReference>
<accession>A0A4Q5AUY5</accession>
<name>A0A4Q5AUY5_9BIFI</name>
<protein>
    <recommendedName>
        <fullName evidence="9">Membrane associated protein</fullName>
    </recommendedName>
</protein>
<evidence type="ECO:0000256" key="1">
    <source>
        <dbReference type="SAM" id="MobiDB-lite"/>
    </source>
</evidence>
<evidence type="ECO:0000313" key="6">
    <source>
        <dbReference type="Proteomes" id="UP000291187"/>
    </source>
</evidence>
<keyword evidence="2" id="KW-1133">Transmembrane helix</keyword>
<reference evidence="6 7" key="1">
    <citation type="submission" date="2018-12" db="EMBL/GenBank/DDBJ databases">
        <title>Unveiling genomic diversity among members of the Bifidobacterium pseudolongum species, a widely distributed gut commensal of the animal kingdom.</title>
        <authorList>
            <person name="Lugli G.A."/>
            <person name="Duranti S."/>
            <person name="Albert K."/>
            <person name="Mancabelli L."/>
            <person name="Napoli S."/>
            <person name="Viappiani A."/>
            <person name="Anzalone R."/>
            <person name="Longhi G."/>
            <person name="Milani C."/>
            <person name="Turroni F."/>
            <person name="Alessandri G."/>
            <person name="Sela D.A."/>
            <person name="Van Sinderen D."/>
            <person name="Ventura M."/>
        </authorList>
    </citation>
    <scope>NUCLEOTIDE SEQUENCE [LARGE SCALE GENOMIC DNA]</scope>
    <source>
        <strain evidence="5 8">2002B</strain>
        <strain evidence="4 7">2003B</strain>
        <strain evidence="3 6">2071B</strain>
    </source>
</reference>
<feature type="transmembrane region" description="Helical" evidence="2">
    <location>
        <begin position="124"/>
        <end position="144"/>
    </location>
</feature>
<dbReference type="Proteomes" id="UP000291187">
    <property type="component" value="Unassembled WGS sequence"/>
</dbReference>